<dbReference type="InterPro" id="IPR004302">
    <property type="entry name" value="Cellulose/chitin-bd_N"/>
</dbReference>
<dbReference type="GO" id="GO:0008061">
    <property type="term" value="F:chitin binding"/>
    <property type="evidence" value="ECO:0007669"/>
    <property type="project" value="UniProtKB-KW"/>
</dbReference>
<evidence type="ECO:0000313" key="6">
    <source>
        <dbReference type="EMBL" id="MEJ8571313.1"/>
    </source>
</evidence>
<keyword evidence="7" id="KW-1185">Reference proteome</keyword>
<dbReference type="Pfam" id="PF18416">
    <property type="entry name" value="GbpA_2"/>
    <property type="match status" value="1"/>
</dbReference>
<dbReference type="Proteomes" id="UP001378188">
    <property type="component" value="Unassembled WGS sequence"/>
</dbReference>
<dbReference type="CDD" id="cd21177">
    <property type="entry name" value="LPMO_AA10"/>
    <property type="match status" value="1"/>
</dbReference>
<proteinExistence type="predicted"/>
<gene>
    <name evidence="6" type="ORF">V3328_07510</name>
</gene>
<name>A0AAW9RLX5_9HYPH</name>
<keyword evidence="2" id="KW-0147">Chitin-binding</keyword>
<evidence type="ECO:0000259" key="4">
    <source>
        <dbReference type="Pfam" id="PF03067"/>
    </source>
</evidence>
<dbReference type="InterPro" id="IPR041029">
    <property type="entry name" value="GbpA_2"/>
</dbReference>
<evidence type="ECO:0000259" key="5">
    <source>
        <dbReference type="Pfam" id="PF18416"/>
    </source>
</evidence>
<accession>A0AAW9RLX5</accession>
<dbReference type="Gene3D" id="2.70.50.50">
    <property type="entry name" value="chitin-binding protein cbp21"/>
    <property type="match status" value="1"/>
</dbReference>
<keyword evidence="1" id="KW-0964">Secreted</keyword>
<keyword evidence="6" id="KW-0560">Oxidoreductase</keyword>
<dbReference type="Pfam" id="PF03067">
    <property type="entry name" value="LPMO_10"/>
    <property type="match status" value="1"/>
</dbReference>
<dbReference type="InterPro" id="IPR014756">
    <property type="entry name" value="Ig_E-set"/>
</dbReference>
<dbReference type="RefSeq" id="WP_340329016.1">
    <property type="nucleotide sequence ID" value="NZ_JAZHOF010000003.1"/>
</dbReference>
<feature type="domain" description="N-acetylglucosamine binding protein A" evidence="5">
    <location>
        <begin position="224"/>
        <end position="324"/>
    </location>
</feature>
<dbReference type="GO" id="GO:0004497">
    <property type="term" value="F:monooxygenase activity"/>
    <property type="evidence" value="ECO:0007669"/>
    <property type="project" value="UniProtKB-KW"/>
</dbReference>
<dbReference type="AlphaFoldDB" id="A0AAW9RLX5"/>
<organism evidence="6 7">
    <name type="scientific">Microbaculum marinum</name>
    <dbReference type="NCBI Taxonomy" id="1764581"/>
    <lineage>
        <taxon>Bacteria</taxon>
        <taxon>Pseudomonadati</taxon>
        <taxon>Pseudomonadota</taxon>
        <taxon>Alphaproteobacteria</taxon>
        <taxon>Hyphomicrobiales</taxon>
        <taxon>Tepidamorphaceae</taxon>
        <taxon>Microbaculum</taxon>
    </lineage>
</organism>
<protein>
    <submittedName>
        <fullName evidence="6">Lytic polysaccharide monooxygenase</fullName>
    </submittedName>
</protein>
<comment type="caution">
    <text evidence="6">The sequence shown here is derived from an EMBL/GenBank/DDBJ whole genome shotgun (WGS) entry which is preliminary data.</text>
</comment>
<dbReference type="PANTHER" id="PTHR34823">
    <property type="entry name" value="GLCNAC-BINDING PROTEIN A"/>
    <property type="match status" value="1"/>
</dbReference>
<dbReference type="SUPFAM" id="SSF81296">
    <property type="entry name" value="E set domains"/>
    <property type="match status" value="1"/>
</dbReference>
<sequence>MDITTRFALACLAVGCGVGVAATESLAHGSMEKPISRIYRCFLEGPEAPKTDACQALVDAGGTQPLYDWMEVNQFEANGAHKSIVPDGTLCAGGREKYVGLDLPRKDWRKSTITPNSKGKYTFVFHASTPHATRYFKFYITRDSWKRGDRLSWSNIRRVATKRNQTAKNNRYTMRFKLPSGTQGRHVVYAIWQRSDSREAFYSCSDVKVVPASSGASPVAAASWSEEGDVIAHNALETGSTVSFRVFDKSGGDVETHTITVDRRSGAADSWPSALARKVNARSEVFRIGSLDDEAGELAIEPVGEAAGNAVYRSAAYPGYSYHIDIDTPAR</sequence>
<evidence type="ECO:0000256" key="3">
    <source>
        <dbReference type="ARBA" id="ARBA00022729"/>
    </source>
</evidence>
<keyword evidence="6" id="KW-0503">Monooxygenase</keyword>
<feature type="domain" description="Chitin-binding type-4" evidence="4">
    <location>
        <begin position="28"/>
        <end position="207"/>
    </location>
</feature>
<dbReference type="EMBL" id="JAZHOF010000003">
    <property type="protein sequence ID" value="MEJ8571313.1"/>
    <property type="molecule type" value="Genomic_DNA"/>
</dbReference>
<dbReference type="InterPro" id="IPR051024">
    <property type="entry name" value="GlcNAc_Chitin_IntDeg"/>
</dbReference>
<keyword evidence="3" id="KW-0732">Signal</keyword>
<evidence type="ECO:0000313" key="7">
    <source>
        <dbReference type="Proteomes" id="UP001378188"/>
    </source>
</evidence>
<dbReference type="Gene3D" id="3.30.70.2150">
    <property type="match status" value="1"/>
</dbReference>
<reference evidence="6 7" key="1">
    <citation type="submission" date="2024-02" db="EMBL/GenBank/DDBJ databases">
        <title>Genome analysis and characterization of Microbaculum marinisediminis sp. nov., isolated from marine sediment.</title>
        <authorList>
            <person name="Du Z.-J."/>
            <person name="Ye Y.-Q."/>
            <person name="Zhang Z.-R."/>
            <person name="Yuan S.-M."/>
            <person name="Zhang X.-Y."/>
        </authorList>
    </citation>
    <scope>NUCLEOTIDE SEQUENCE [LARGE SCALE GENOMIC DNA]</scope>
    <source>
        <strain evidence="6 7">SDUM1044001</strain>
    </source>
</reference>
<dbReference type="PANTHER" id="PTHR34823:SF1">
    <property type="entry name" value="CHITIN-BINDING TYPE-4 DOMAIN-CONTAINING PROTEIN"/>
    <property type="match status" value="1"/>
</dbReference>
<evidence type="ECO:0000256" key="2">
    <source>
        <dbReference type="ARBA" id="ARBA00022669"/>
    </source>
</evidence>
<evidence type="ECO:0000256" key="1">
    <source>
        <dbReference type="ARBA" id="ARBA00022525"/>
    </source>
</evidence>